<evidence type="ECO:0000259" key="10">
    <source>
        <dbReference type="Pfam" id="PF00535"/>
    </source>
</evidence>
<evidence type="ECO:0000256" key="5">
    <source>
        <dbReference type="ARBA" id="ARBA00023136"/>
    </source>
</evidence>
<dbReference type="Gene3D" id="3.90.550.10">
    <property type="entry name" value="Spore Coat Polysaccharide Biosynthesis Protein SpsA, Chain A"/>
    <property type="match status" value="1"/>
</dbReference>
<dbReference type="SUPFAM" id="SSF53448">
    <property type="entry name" value="Nucleotide-diphospho-sugar transferases"/>
    <property type="match status" value="1"/>
</dbReference>
<accession>A0ABN2TYF8</accession>
<keyword evidence="12" id="KW-1185">Reference proteome</keyword>
<name>A0ABN2TYF8_9ACTN</name>
<evidence type="ECO:0000313" key="12">
    <source>
        <dbReference type="Proteomes" id="UP001500751"/>
    </source>
</evidence>
<evidence type="ECO:0000256" key="2">
    <source>
        <dbReference type="ARBA" id="ARBA00022475"/>
    </source>
</evidence>
<dbReference type="Proteomes" id="UP001500751">
    <property type="component" value="Unassembled WGS sequence"/>
</dbReference>
<reference evidence="11 12" key="1">
    <citation type="journal article" date="2019" name="Int. J. Syst. Evol. Microbiol.">
        <title>The Global Catalogue of Microorganisms (GCM) 10K type strain sequencing project: providing services to taxonomists for standard genome sequencing and annotation.</title>
        <authorList>
            <consortium name="The Broad Institute Genomics Platform"/>
            <consortium name="The Broad Institute Genome Sequencing Center for Infectious Disease"/>
            <person name="Wu L."/>
            <person name="Ma J."/>
        </authorList>
    </citation>
    <scope>NUCLEOTIDE SEQUENCE [LARGE SCALE GENOMIC DNA]</scope>
    <source>
        <strain evidence="11 12">JCM 16014</strain>
    </source>
</reference>
<evidence type="ECO:0000313" key="11">
    <source>
        <dbReference type="EMBL" id="GAA2025003.1"/>
    </source>
</evidence>
<dbReference type="InterPro" id="IPR001173">
    <property type="entry name" value="Glyco_trans_2-like"/>
</dbReference>
<evidence type="ECO:0000256" key="1">
    <source>
        <dbReference type="ARBA" id="ARBA00004236"/>
    </source>
</evidence>
<keyword evidence="2" id="KW-1003">Cell membrane</keyword>
<evidence type="ECO:0000256" key="6">
    <source>
        <dbReference type="ARBA" id="ARBA00037281"/>
    </source>
</evidence>
<feature type="domain" description="Glycosyltransferase 2-like" evidence="10">
    <location>
        <begin position="3"/>
        <end position="122"/>
    </location>
</feature>
<keyword evidence="3" id="KW-0328">Glycosyltransferase</keyword>
<gene>
    <name evidence="11" type="ORF">GCM10009839_23760</name>
</gene>
<comment type="function">
    <text evidence="6">Catalyzes the glycosylation of 4,4'-diaponeurosporenoate, i.e. the esterification of glucose at the C1'' position with the carboxyl group of 4,4'-diaponeurosporenic acid, to form glycosyl-4,4'-diaponeurosporenoate. This is a step in the biosynthesis of staphyloxanthin, an orange pigment present in most staphylococci strains.</text>
</comment>
<evidence type="ECO:0000256" key="8">
    <source>
        <dbReference type="ARBA" id="ARBA00038120"/>
    </source>
</evidence>
<evidence type="ECO:0000256" key="4">
    <source>
        <dbReference type="ARBA" id="ARBA00022679"/>
    </source>
</evidence>
<dbReference type="PANTHER" id="PTHR43646">
    <property type="entry name" value="GLYCOSYLTRANSFERASE"/>
    <property type="match status" value="1"/>
</dbReference>
<keyword evidence="5" id="KW-0472">Membrane</keyword>
<evidence type="ECO:0000256" key="9">
    <source>
        <dbReference type="ARBA" id="ARBA00040345"/>
    </source>
</evidence>
<comment type="similarity">
    <text evidence="8">Belongs to the glycosyltransferase 2 family. CrtQ subfamily.</text>
</comment>
<comment type="subcellular location">
    <subcellularLocation>
        <location evidence="1">Cell membrane</location>
    </subcellularLocation>
</comment>
<dbReference type="EMBL" id="BAAAQN010000010">
    <property type="protein sequence ID" value="GAA2025003.1"/>
    <property type="molecule type" value="Genomic_DNA"/>
</dbReference>
<protein>
    <recommendedName>
        <fullName evidence="9">4,4'-diaponeurosporenoate glycosyltransferase</fullName>
    </recommendedName>
</protein>
<evidence type="ECO:0000256" key="7">
    <source>
        <dbReference type="ARBA" id="ARBA00037904"/>
    </source>
</evidence>
<dbReference type="Pfam" id="PF00535">
    <property type="entry name" value="Glycos_transf_2"/>
    <property type="match status" value="1"/>
</dbReference>
<evidence type="ECO:0000256" key="3">
    <source>
        <dbReference type="ARBA" id="ARBA00022676"/>
    </source>
</evidence>
<organism evidence="11 12">
    <name type="scientific">Catenulispora yoronensis</name>
    <dbReference type="NCBI Taxonomy" id="450799"/>
    <lineage>
        <taxon>Bacteria</taxon>
        <taxon>Bacillati</taxon>
        <taxon>Actinomycetota</taxon>
        <taxon>Actinomycetes</taxon>
        <taxon>Catenulisporales</taxon>
        <taxon>Catenulisporaceae</taxon>
        <taxon>Catenulispora</taxon>
    </lineage>
</organism>
<sequence length="283" mass="30507">MVSVVIPAHNEAGVVGRLLGGLLAEAEPGEIEIWVVANGCTDDTAEVAGRYGPDVNVLVSPVPNKHAAMRLADEHAKGFPRLYVDADVELGASSVRAIAAALEASDVLAAGPERGWPADGRPWTVRWFYDVWHQFPTVRTGLFGRGVVGVSQEGYERLRALPPLQGDDLAASLAFPAEQRRVVPEARAVVHPPRSLSALLKIRTRALVSTAQAADDPQLAAVSDSARTSWGDLRNVALAAPVRNGPKVAWFLGITIITRLRARRAVRAGDFKTWHRDETTREA</sequence>
<dbReference type="InterPro" id="IPR029044">
    <property type="entry name" value="Nucleotide-diphossugar_trans"/>
</dbReference>
<proteinExistence type="inferred from homology"/>
<keyword evidence="4" id="KW-0808">Transferase</keyword>
<dbReference type="RefSeq" id="WP_344665585.1">
    <property type="nucleotide sequence ID" value="NZ_BAAAQN010000010.1"/>
</dbReference>
<comment type="caution">
    <text evidence="11">The sequence shown here is derived from an EMBL/GenBank/DDBJ whole genome shotgun (WGS) entry which is preliminary data.</text>
</comment>
<dbReference type="PANTHER" id="PTHR43646:SF2">
    <property type="entry name" value="GLYCOSYLTRANSFERASE 2-LIKE DOMAIN-CONTAINING PROTEIN"/>
    <property type="match status" value="1"/>
</dbReference>
<comment type="pathway">
    <text evidence="7">Carotenoid biosynthesis; staphyloxanthin biosynthesis; staphyloxanthin from farnesyl diphosphate: step 4/5.</text>
</comment>